<comment type="caution">
    <text evidence="2">The sequence shown here is derived from an EMBL/GenBank/DDBJ whole genome shotgun (WGS) entry which is preliminary data.</text>
</comment>
<dbReference type="OrthoDB" id="5419692at2"/>
<name>A0A2K2H7G9_9BACT</name>
<evidence type="ECO:0000313" key="2">
    <source>
        <dbReference type="EMBL" id="PNU19252.1"/>
    </source>
</evidence>
<dbReference type="EMBL" id="PPFX01000035">
    <property type="protein sequence ID" value="PNU19252.1"/>
    <property type="molecule type" value="Genomic_DNA"/>
</dbReference>
<dbReference type="PROSITE" id="PS51671">
    <property type="entry name" value="ACT"/>
    <property type="match status" value="1"/>
</dbReference>
<gene>
    <name evidence="2" type="ORF">C2E25_13325</name>
</gene>
<organism evidence="2 3">
    <name type="scientific">Geothermobacter hydrogeniphilus</name>
    <dbReference type="NCBI Taxonomy" id="1969733"/>
    <lineage>
        <taxon>Bacteria</taxon>
        <taxon>Pseudomonadati</taxon>
        <taxon>Thermodesulfobacteriota</taxon>
        <taxon>Desulfuromonadia</taxon>
        <taxon>Desulfuromonadales</taxon>
        <taxon>Geothermobacteraceae</taxon>
        <taxon>Geothermobacter</taxon>
    </lineage>
</organism>
<dbReference type="InterPro" id="IPR045865">
    <property type="entry name" value="ACT-like_dom_sf"/>
</dbReference>
<dbReference type="RefSeq" id="WP_103116224.1">
    <property type="nucleotide sequence ID" value="NZ_PPFX01000035.1"/>
</dbReference>
<dbReference type="Gene3D" id="3.30.2130.10">
    <property type="entry name" value="VC0802-like"/>
    <property type="match status" value="1"/>
</dbReference>
<proteinExistence type="predicted"/>
<dbReference type="AlphaFoldDB" id="A0A2K2H7G9"/>
<sequence length="132" mass="14185">MKRITVIAGDRQGLIADLTELLAAGGVNILTINAQCAAGSAYLRLRAEPYDRALALLRDAGYQAVSDQVLVLRIPDRPGNLARVARSLAEQGVDIRGLTMVQRDAGFCVVAVATDDRGTAWEVLREDVLDIP</sequence>
<dbReference type="SUPFAM" id="SSF55021">
    <property type="entry name" value="ACT-like"/>
    <property type="match status" value="2"/>
</dbReference>
<dbReference type="Proteomes" id="UP000236340">
    <property type="component" value="Unassembled WGS sequence"/>
</dbReference>
<feature type="domain" description="ACT" evidence="1">
    <location>
        <begin position="3"/>
        <end position="77"/>
    </location>
</feature>
<evidence type="ECO:0000313" key="3">
    <source>
        <dbReference type="Proteomes" id="UP000236340"/>
    </source>
</evidence>
<protein>
    <recommendedName>
        <fullName evidence="1">ACT domain-containing protein</fullName>
    </recommendedName>
</protein>
<dbReference type="InterPro" id="IPR002912">
    <property type="entry name" value="ACT_dom"/>
</dbReference>
<dbReference type="PANTHER" id="PTHR40099:SF1">
    <property type="entry name" value="ACETOLACTATE SYNTHASE, SMALL SUBUNIT"/>
    <property type="match status" value="1"/>
</dbReference>
<reference evidence="2 3" key="1">
    <citation type="journal article" date="2018" name="Genome Announc.">
        <title>Genome Sequence of Geothermobacter sp. HR-1 Iron Reducer from the Loihi Seamount.</title>
        <authorList>
            <person name="Smith H."/>
            <person name="Abuyen K."/>
            <person name="Tremblay J."/>
            <person name="Savalia P."/>
            <person name="Perez-Rodriguez I."/>
            <person name="Emerson D."/>
            <person name="Tully B."/>
            <person name="Amend J."/>
        </authorList>
    </citation>
    <scope>NUCLEOTIDE SEQUENCE [LARGE SCALE GENOMIC DNA]</scope>
    <source>
        <strain evidence="2 3">HR-1</strain>
    </source>
</reference>
<evidence type="ECO:0000259" key="1">
    <source>
        <dbReference type="PROSITE" id="PS51671"/>
    </source>
</evidence>
<dbReference type="PANTHER" id="PTHR40099">
    <property type="entry name" value="ACETOLACTATE SYNTHASE, SMALL SUBUNIT"/>
    <property type="match status" value="1"/>
</dbReference>
<accession>A0A2K2H7G9</accession>